<feature type="transmembrane region" description="Helical" evidence="11">
    <location>
        <begin position="475"/>
        <end position="502"/>
    </location>
</feature>
<evidence type="ECO:0000256" key="7">
    <source>
        <dbReference type="ARBA" id="ARBA00023122"/>
    </source>
</evidence>
<feature type="transmembrane region" description="Helical" evidence="11">
    <location>
        <begin position="175"/>
        <end position="196"/>
    </location>
</feature>
<feature type="transmembrane region" description="Helical" evidence="11">
    <location>
        <begin position="448"/>
        <end position="469"/>
    </location>
</feature>
<feature type="transmembrane region" description="Helical" evidence="11">
    <location>
        <begin position="362"/>
        <end position="383"/>
    </location>
</feature>
<feature type="transmembrane region" description="Helical" evidence="11">
    <location>
        <begin position="84"/>
        <end position="109"/>
    </location>
</feature>
<dbReference type="SMART" id="SM00116">
    <property type="entry name" value="CBS"/>
    <property type="match status" value="2"/>
</dbReference>
<evidence type="ECO:0000256" key="2">
    <source>
        <dbReference type="ARBA" id="ARBA00022448"/>
    </source>
</evidence>
<dbReference type="InterPro" id="IPR014743">
    <property type="entry name" value="Cl-channel_core"/>
</dbReference>
<dbReference type="Pfam" id="PF00571">
    <property type="entry name" value="CBS"/>
    <property type="match status" value="2"/>
</dbReference>
<keyword evidence="5 11" id="KW-1133">Transmembrane helix</keyword>
<dbReference type="GO" id="GO:0005254">
    <property type="term" value="F:chloride channel activity"/>
    <property type="evidence" value="ECO:0007669"/>
    <property type="project" value="UniProtKB-UniRule"/>
</dbReference>
<evidence type="ECO:0000256" key="6">
    <source>
        <dbReference type="ARBA" id="ARBA00023065"/>
    </source>
</evidence>
<proteinExistence type="inferred from homology"/>
<keyword evidence="9 11" id="KW-0868">Chloride</keyword>
<evidence type="ECO:0000256" key="10">
    <source>
        <dbReference type="PROSITE-ProRule" id="PRU00703"/>
    </source>
</evidence>
<dbReference type="InterPro" id="IPR046342">
    <property type="entry name" value="CBS_dom_sf"/>
</dbReference>
<dbReference type="OrthoDB" id="421556at2759"/>
<evidence type="ECO:0000256" key="4">
    <source>
        <dbReference type="ARBA" id="ARBA00022737"/>
    </source>
</evidence>
<evidence type="ECO:0000256" key="9">
    <source>
        <dbReference type="ARBA" id="ARBA00023214"/>
    </source>
</evidence>
<comment type="similarity">
    <text evidence="11">Belongs to the chloride channel (TC 2.A.49) family.</text>
</comment>
<evidence type="ECO:0000256" key="12">
    <source>
        <dbReference type="SAM" id="MobiDB-lite"/>
    </source>
</evidence>
<dbReference type="FunFam" id="1.10.3080.10:FF:000014">
    <property type="entry name" value="Chloride channel protein"/>
    <property type="match status" value="1"/>
</dbReference>
<feature type="transmembrane region" description="Helical" evidence="11">
    <location>
        <begin position="322"/>
        <end position="342"/>
    </location>
</feature>
<gene>
    <name evidence="14" type="ORF">PGLA1383_LOCUS55083</name>
</gene>
<evidence type="ECO:0000256" key="1">
    <source>
        <dbReference type="ARBA" id="ARBA00004141"/>
    </source>
</evidence>
<evidence type="ECO:0000256" key="11">
    <source>
        <dbReference type="RuleBase" id="RU361221"/>
    </source>
</evidence>
<dbReference type="InterPro" id="IPR001807">
    <property type="entry name" value="ClC"/>
</dbReference>
<feature type="domain" description="CBS" evidence="13">
    <location>
        <begin position="562"/>
        <end position="621"/>
    </location>
</feature>
<evidence type="ECO:0000256" key="3">
    <source>
        <dbReference type="ARBA" id="ARBA00022692"/>
    </source>
</evidence>
<dbReference type="Gene3D" id="3.10.580.10">
    <property type="entry name" value="CBS-domain"/>
    <property type="match status" value="2"/>
</dbReference>
<dbReference type="SUPFAM" id="SSF81340">
    <property type="entry name" value="Clc chloride channel"/>
    <property type="match status" value="1"/>
</dbReference>
<dbReference type="InterPro" id="IPR051280">
    <property type="entry name" value="Cl-channel/antiporter"/>
</dbReference>
<comment type="subcellular location">
    <subcellularLocation>
        <location evidence="1 11">Membrane</location>
        <topology evidence="1 11">Multi-pass membrane protein</topology>
    </subcellularLocation>
</comment>
<evidence type="ECO:0000256" key="8">
    <source>
        <dbReference type="ARBA" id="ARBA00023136"/>
    </source>
</evidence>
<feature type="compositionally biased region" description="Acidic residues" evidence="12">
    <location>
        <begin position="741"/>
        <end position="763"/>
    </location>
</feature>
<feature type="transmembrane region" description="Helical" evidence="11">
    <location>
        <begin position="236"/>
        <end position="259"/>
    </location>
</feature>
<dbReference type="GO" id="GO:0016020">
    <property type="term" value="C:membrane"/>
    <property type="evidence" value="ECO:0007669"/>
    <property type="project" value="UniProtKB-SubCell"/>
</dbReference>
<keyword evidence="2 11" id="KW-0813">Transport</keyword>
<organism evidence="14 15">
    <name type="scientific">Polarella glacialis</name>
    <name type="common">Dinoflagellate</name>
    <dbReference type="NCBI Taxonomy" id="89957"/>
    <lineage>
        <taxon>Eukaryota</taxon>
        <taxon>Sar</taxon>
        <taxon>Alveolata</taxon>
        <taxon>Dinophyceae</taxon>
        <taxon>Suessiales</taxon>
        <taxon>Suessiaceae</taxon>
        <taxon>Polarella</taxon>
    </lineage>
</organism>
<sequence length="763" mass="82627">MEELETVLAEADLPLTADGSPVFHQSRHSIPTFSRCLHAPEGTESLDYDMHESPQTLRFLSEQAAALKMKSCCLRLLGRGGIRWIVVCVAGLGTGLVASAINVSLMGLAELRRLLLSKAIESSAGVVAPYLVFLAFSLACASVAGALVCFVEPLAAGSGIPEIKSFLNGVNVPRVLRPLTLVAKGVGVIFSVAAGLPCGKEGPMIHCGAIMGALASYAFSGPLLRPISIDREQRDLVAAGAAAGVAAAFGAPVGGVLFAIEEGASHMSVDIMLKTFVCSAVSALVVHFFTGGFDGQTWGLFGAEVPLPFGHLPDLAFHIWELPTFAFMGLVGGLAGAFWNALNLRLSRWRMRYIGVRTCRRFLEVLVLTTLIVSLKFFVPVLVTGNLDYVVGTDLQTYYWDGEDEAVDVIFHRDFISPSSLLIAGTVQFVISVVTYGMGVPSGLFVPMLYLGALWGRLFGEGLLMIGMVDSHEHVAKYAVVGAVAALAGTARISISLSVIMLECIDNNSFGAPLFLATMIAKWVGSIFNPGIYDIHLELKHVPLLEPRAQKEMLSMRVQDVMAKDVVSLCPVETVRRVLEVLEDSERLHHGFPVVDEASGRFLGLIQRRMLLHLLRSGRERSIFQERLGPAEEQNTPKPVPNWLSNSELATQATGRFKMSELQSALGPQDLDRCVNLLPYTNQGAYTIPAHARVMRCYALFRSMGLRHLPVVDEQSKLCGMITRKDLILAPAHEKKWFGGQDDDAESSDQESESEDEETDAAS</sequence>
<dbReference type="PROSITE" id="PS51371">
    <property type="entry name" value="CBS"/>
    <property type="match status" value="2"/>
</dbReference>
<dbReference type="Pfam" id="PF00654">
    <property type="entry name" value="Voltage_CLC"/>
    <property type="match status" value="1"/>
</dbReference>
<keyword evidence="3 11" id="KW-0812">Transmembrane</keyword>
<keyword evidence="15" id="KW-1185">Reference proteome</keyword>
<dbReference type="Gene3D" id="1.10.3080.10">
    <property type="entry name" value="Clc chloride channel"/>
    <property type="match status" value="1"/>
</dbReference>
<keyword evidence="8 11" id="KW-0472">Membrane</keyword>
<evidence type="ECO:0000256" key="5">
    <source>
        <dbReference type="ARBA" id="ARBA00022989"/>
    </source>
</evidence>
<evidence type="ECO:0000313" key="15">
    <source>
        <dbReference type="Proteomes" id="UP000654075"/>
    </source>
</evidence>
<name>A0A813HPX1_POLGL</name>
<dbReference type="OMA" id="KCDHNGF"/>
<keyword evidence="4" id="KW-0677">Repeat</keyword>
<dbReference type="InterPro" id="IPR000644">
    <property type="entry name" value="CBS_dom"/>
</dbReference>
<keyword evidence="6 11" id="KW-0406">Ion transport</keyword>
<dbReference type="Proteomes" id="UP000654075">
    <property type="component" value="Unassembled WGS sequence"/>
</dbReference>
<dbReference type="PANTHER" id="PTHR11689">
    <property type="entry name" value="CHLORIDE CHANNEL PROTEIN CLC FAMILY MEMBER"/>
    <property type="match status" value="1"/>
</dbReference>
<feature type="region of interest" description="Disordered" evidence="12">
    <location>
        <begin position="738"/>
        <end position="763"/>
    </location>
</feature>
<dbReference type="AlphaFoldDB" id="A0A813HPX1"/>
<keyword evidence="7 10" id="KW-0129">CBS domain</keyword>
<dbReference type="EMBL" id="CAJNNV010032496">
    <property type="protein sequence ID" value="CAE8640143.1"/>
    <property type="molecule type" value="Genomic_DNA"/>
</dbReference>
<feature type="domain" description="CBS" evidence="13">
    <location>
        <begin position="680"/>
        <end position="737"/>
    </location>
</feature>
<feature type="transmembrane region" description="Helical" evidence="11">
    <location>
        <begin position="130"/>
        <end position="155"/>
    </location>
</feature>
<protein>
    <recommendedName>
        <fullName evidence="11">Chloride channel protein</fullName>
    </recommendedName>
</protein>
<evidence type="ECO:0000313" key="14">
    <source>
        <dbReference type="EMBL" id="CAE8640143.1"/>
    </source>
</evidence>
<feature type="transmembrane region" description="Helical" evidence="11">
    <location>
        <begin position="203"/>
        <end position="224"/>
    </location>
</feature>
<reference evidence="14" key="1">
    <citation type="submission" date="2021-02" db="EMBL/GenBank/DDBJ databases">
        <authorList>
            <person name="Dougan E. K."/>
            <person name="Rhodes N."/>
            <person name="Thang M."/>
            <person name="Chan C."/>
        </authorList>
    </citation>
    <scope>NUCLEOTIDE SEQUENCE</scope>
</reference>
<comment type="caution">
    <text evidence="14">The sequence shown here is derived from an EMBL/GenBank/DDBJ whole genome shotgun (WGS) entry which is preliminary data.</text>
</comment>
<evidence type="ECO:0000259" key="13">
    <source>
        <dbReference type="PROSITE" id="PS51371"/>
    </source>
</evidence>
<feature type="transmembrane region" description="Helical" evidence="11">
    <location>
        <begin position="271"/>
        <end position="290"/>
    </location>
</feature>
<dbReference type="PRINTS" id="PR00762">
    <property type="entry name" value="CLCHANNEL"/>
</dbReference>
<dbReference type="PANTHER" id="PTHR11689:SF136">
    <property type="entry name" value="H(+)_CL(-) EXCHANGE TRANSPORTER 7"/>
    <property type="match status" value="1"/>
</dbReference>
<dbReference type="CDD" id="cd04591">
    <property type="entry name" value="CBS_pair_voltage-gated_CLC_euk_bac"/>
    <property type="match status" value="1"/>
</dbReference>
<accession>A0A813HPX1</accession>
<dbReference type="SUPFAM" id="SSF54631">
    <property type="entry name" value="CBS-domain pair"/>
    <property type="match status" value="1"/>
</dbReference>